<comment type="caution">
    <text evidence="1">The sequence shown here is derived from an EMBL/GenBank/DDBJ whole genome shotgun (WGS) entry which is preliminary data.</text>
</comment>
<gene>
    <name evidence="1" type="ORF">Ciccas_012381</name>
</gene>
<sequence>MLCCRAPGSSKRDIEELIGLCGRLFVVYRVNRGPESMAEFRAQLKWVMREALLINHRADGDLRGDLFDALDEIGNLVVMRGLWLYIEPTVMMETWAQFQLAVDVSSNWYNCYQPDVKESIDSFMEWVDNNTKAIYELPPTDYNAWDYPVIGEDDDDDDD</sequence>
<evidence type="ECO:0000313" key="1">
    <source>
        <dbReference type="EMBL" id="KAL3309076.1"/>
    </source>
</evidence>
<dbReference type="Proteomes" id="UP001626550">
    <property type="component" value="Unassembled WGS sequence"/>
</dbReference>
<reference evidence="1 2" key="1">
    <citation type="submission" date="2024-11" db="EMBL/GenBank/DDBJ databases">
        <title>Adaptive evolution of stress response genes in parasites aligns with host niche diversity.</title>
        <authorList>
            <person name="Hahn C."/>
            <person name="Resl P."/>
        </authorList>
    </citation>
    <scope>NUCLEOTIDE SEQUENCE [LARGE SCALE GENOMIC DNA]</scope>
    <source>
        <strain evidence="1">EGGRZ-B1_66</strain>
        <tissue evidence="1">Body</tissue>
    </source>
</reference>
<protein>
    <submittedName>
        <fullName evidence="1">Uncharacterized protein</fullName>
    </submittedName>
</protein>
<dbReference type="EMBL" id="JBJKFK010004327">
    <property type="protein sequence ID" value="KAL3309076.1"/>
    <property type="molecule type" value="Genomic_DNA"/>
</dbReference>
<evidence type="ECO:0000313" key="2">
    <source>
        <dbReference type="Proteomes" id="UP001626550"/>
    </source>
</evidence>
<name>A0ABD2PNK8_9PLAT</name>
<organism evidence="1 2">
    <name type="scientific">Cichlidogyrus casuarinus</name>
    <dbReference type="NCBI Taxonomy" id="1844966"/>
    <lineage>
        <taxon>Eukaryota</taxon>
        <taxon>Metazoa</taxon>
        <taxon>Spiralia</taxon>
        <taxon>Lophotrochozoa</taxon>
        <taxon>Platyhelminthes</taxon>
        <taxon>Monogenea</taxon>
        <taxon>Monopisthocotylea</taxon>
        <taxon>Dactylogyridea</taxon>
        <taxon>Ancyrocephalidae</taxon>
        <taxon>Cichlidogyrus</taxon>
    </lineage>
</organism>
<keyword evidence="2" id="KW-1185">Reference proteome</keyword>
<dbReference type="AlphaFoldDB" id="A0ABD2PNK8"/>
<proteinExistence type="predicted"/>
<accession>A0ABD2PNK8</accession>